<sequence>MSRSNIEILLSEWGVWKRGENRNPLGYPDQAAFQRMRVDGQRRSDPDALLVDDDLRRLDAFIGRLFPEVRAALTAHYVWPGVVKAKLDRVRMSRTVYYAHLNYAHNQLSHWMGDGYAVPGNYFVRTPCDTVRTESQ</sequence>
<organism evidence="5">
    <name type="scientific">Castellaniella ginsengisoli</name>
    <dbReference type="NCBI Taxonomy" id="546114"/>
    <lineage>
        <taxon>Bacteria</taxon>
        <taxon>Pseudomonadati</taxon>
        <taxon>Pseudomonadota</taxon>
        <taxon>Betaproteobacteria</taxon>
        <taxon>Burkholderiales</taxon>
        <taxon>Alcaligenaceae</taxon>
        <taxon>Castellaniella</taxon>
    </lineage>
</organism>
<evidence type="ECO:0000313" key="5">
    <source>
        <dbReference type="EMBL" id="XDJ78535.1"/>
    </source>
</evidence>
<dbReference type="EMBL" id="CP158265">
    <property type="protein sequence ID" value="XDJ78535.1"/>
    <property type="molecule type" value="Genomic_DNA"/>
</dbReference>
<dbReference type="AlphaFoldDB" id="A0AB39FJ53"/>
<dbReference type="EMBL" id="CP158259">
    <property type="protein sequence ID" value="XDJ61159.1"/>
    <property type="molecule type" value="Genomic_DNA"/>
</dbReference>
<protein>
    <submittedName>
        <fullName evidence="5">Uncharacterized protein</fullName>
    </submittedName>
</protein>
<gene>
    <name evidence="1" type="ORF">ABRY90_12870</name>
    <name evidence="4" type="ORF">ABRY91_04790</name>
    <name evidence="2" type="ORF">ABRY92_00590</name>
    <name evidence="3" type="ORF">ABRZ03_02420</name>
    <name evidence="5" type="ORF">ABRZ10_07025</name>
</gene>
<dbReference type="RefSeq" id="WP_368648558.1">
    <property type="nucleotide sequence ID" value="NZ_CP158258.1"/>
</dbReference>
<evidence type="ECO:0000313" key="2">
    <source>
        <dbReference type="EMBL" id="XDJ61159.1"/>
    </source>
</evidence>
<name>A0AB39FJ53_9BURK</name>
<reference evidence="5" key="1">
    <citation type="submission" date="2024-05" db="EMBL/GenBank/DDBJ databases">
        <authorList>
            <person name="Luo Y.-C."/>
            <person name="Nicholds J."/>
            <person name="Mortimer T."/>
            <person name="Maboni G."/>
        </authorList>
    </citation>
    <scope>NUCLEOTIDE SEQUENCE</scope>
    <source>
        <strain evidence="5">143769</strain>
        <strain evidence="4">145849</strain>
        <strain evidence="3">145850</strain>
        <strain evidence="2">145852</strain>
        <strain evidence="1">148131</strain>
    </source>
</reference>
<evidence type="ECO:0000313" key="1">
    <source>
        <dbReference type="EMBL" id="XDJ58134.1"/>
    </source>
</evidence>
<proteinExistence type="predicted"/>
<accession>A0AB39FJ53</accession>
<dbReference type="EMBL" id="CP158260">
    <property type="protein sequence ID" value="XDJ64225.1"/>
    <property type="molecule type" value="Genomic_DNA"/>
</dbReference>
<evidence type="ECO:0000313" key="3">
    <source>
        <dbReference type="EMBL" id="XDJ64225.1"/>
    </source>
</evidence>
<dbReference type="EMBL" id="CP158261">
    <property type="protein sequence ID" value="XDJ67349.1"/>
    <property type="molecule type" value="Genomic_DNA"/>
</dbReference>
<dbReference type="EMBL" id="CP158258">
    <property type="protein sequence ID" value="XDJ58134.1"/>
    <property type="molecule type" value="Genomic_DNA"/>
</dbReference>
<evidence type="ECO:0000313" key="4">
    <source>
        <dbReference type="EMBL" id="XDJ67349.1"/>
    </source>
</evidence>